<name>A0A0J1FM57_9FIRM</name>
<evidence type="ECO:0000313" key="5">
    <source>
        <dbReference type="Proteomes" id="UP000036356"/>
    </source>
</evidence>
<dbReference type="PATRIC" id="fig|476652.3.peg.3708"/>
<dbReference type="STRING" id="476652.DEAC_c35150"/>
<organism evidence="4 5">
    <name type="scientific">Desulfosporosinus acididurans</name>
    <dbReference type="NCBI Taxonomy" id="476652"/>
    <lineage>
        <taxon>Bacteria</taxon>
        <taxon>Bacillati</taxon>
        <taxon>Bacillota</taxon>
        <taxon>Clostridia</taxon>
        <taxon>Eubacteriales</taxon>
        <taxon>Desulfitobacteriaceae</taxon>
        <taxon>Desulfosporosinus</taxon>
    </lineage>
</organism>
<gene>
    <name evidence="4" type="ORF">DEAC_c35150</name>
</gene>
<accession>A0A0J1FM57</accession>
<dbReference type="Gene3D" id="3.40.630.30">
    <property type="match status" value="1"/>
</dbReference>
<comment type="caution">
    <text evidence="4">The sequence shown here is derived from an EMBL/GenBank/DDBJ whole genome shotgun (WGS) entry which is preliminary data.</text>
</comment>
<evidence type="ECO:0000313" key="4">
    <source>
        <dbReference type="EMBL" id="KLU64569.1"/>
    </source>
</evidence>
<dbReference type="PROSITE" id="PS51186">
    <property type="entry name" value="GNAT"/>
    <property type="match status" value="1"/>
</dbReference>
<dbReference type="InterPro" id="IPR000182">
    <property type="entry name" value="GNAT_dom"/>
</dbReference>
<dbReference type="PANTHER" id="PTHR43072:SF23">
    <property type="entry name" value="UPF0039 PROTEIN C11D3.02C"/>
    <property type="match status" value="1"/>
</dbReference>
<keyword evidence="2" id="KW-0012">Acyltransferase</keyword>
<dbReference type="RefSeq" id="WP_047811307.1">
    <property type="nucleotide sequence ID" value="NZ_LDZY01000013.1"/>
</dbReference>
<evidence type="ECO:0000259" key="3">
    <source>
        <dbReference type="PROSITE" id="PS51186"/>
    </source>
</evidence>
<dbReference type="SUPFAM" id="SSF55729">
    <property type="entry name" value="Acyl-CoA N-acyltransferases (Nat)"/>
    <property type="match status" value="1"/>
</dbReference>
<proteinExistence type="predicted"/>
<evidence type="ECO:0000256" key="1">
    <source>
        <dbReference type="ARBA" id="ARBA00022679"/>
    </source>
</evidence>
<dbReference type="Pfam" id="PF00583">
    <property type="entry name" value="Acetyltransf_1"/>
    <property type="match status" value="1"/>
</dbReference>
<dbReference type="GO" id="GO:0016747">
    <property type="term" value="F:acyltransferase activity, transferring groups other than amino-acyl groups"/>
    <property type="evidence" value="ECO:0007669"/>
    <property type="project" value="InterPro"/>
</dbReference>
<dbReference type="CDD" id="cd04301">
    <property type="entry name" value="NAT_SF"/>
    <property type="match status" value="1"/>
</dbReference>
<protein>
    <submittedName>
        <fullName evidence="4">Acetyltransferase (GNAT) family protein</fullName>
    </submittedName>
</protein>
<evidence type="ECO:0000256" key="2">
    <source>
        <dbReference type="ARBA" id="ARBA00023315"/>
    </source>
</evidence>
<dbReference type="AlphaFoldDB" id="A0A0J1FM57"/>
<dbReference type="Proteomes" id="UP000036356">
    <property type="component" value="Unassembled WGS sequence"/>
</dbReference>
<dbReference type="EMBL" id="LDZY01000013">
    <property type="protein sequence ID" value="KLU64569.1"/>
    <property type="molecule type" value="Genomic_DNA"/>
</dbReference>
<keyword evidence="5" id="KW-1185">Reference proteome</keyword>
<dbReference type="PANTHER" id="PTHR43072">
    <property type="entry name" value="N-ACETYLTRANSFERASE"/>
    <property type="match status" value="1"/>
</dbReference>
<keyword evidence="1 4" id="KW-0808">Transferase</keyword>
<sequence>MMRKAVVEDVPQIMDIVQKTILEMHSYGNYQWDENYPQADDFTMDIKAGNLYVREEKGNLVAFICINRVEPEEYSHLHWSSREGMVIHRMSVHPDYRRRGLAVELLQFAETLARSNDLPYLKTDTNSKNEKMNSLFRKCGFQFIGQINFMSKETPFFCYDKVLE</sequence>
<dbReference type="InterPro" id="IPR016181">
    <property type="entry name" value="Acyl_CoA_acyltransferase"/>
</dbReference>
<feature type="domain" description="N-acetyltransferase" evidence="3">
    <location>
        <begin position="1"/>
        <end position="164"/>
    </location>
</feature>
<reference evidence="4 5" key="1">
    <citation type="submission" date="2015-06" db="EMBL/GenBank/DDBJ databases">
        <title>Draft genome of the moderately acidophilic sulfate reducer Candidatus Desulfosporosinus acididurans strain M1.</title>
        <authorList>
            <person name="Poehlein A."/>
            <person name="Petzsch P."/>
            <person name="Johnson B.D."/>
            <person name="Schloemann M."/>
            <person name="Daniel R."/>
            <person name="Muehling M."/>
        </authorList>
    </citation>
    <scope>NUCLEOTIDE SEQUENCE [LARGE SCALE GENOMIC DNA]</scope>
    <source>
        <strain evidence="4 5">M1</strain>
    </source>
</reference>